<comment type="subcellular location">
    <subcellularLocation>
        <location evidence="1">Cell membrane</location>
        <topology evidence="1">Multi-pass membrane protein</topology>
    </subcellularLocation>
</comment>
<keyword evidence="4 9" id="KW-0812">Transmembrane</keyword>
<dbReference type="InterPro" id="IPR001851">
    <property type="entry name" value="ABC_transp_permease"/>
</dbReference>
<feature type="transmembrane region" description="Helical" evidence="9">
    <location>
        <begin position="12"/>
        <end position="30"/>
    </location>
</feature>
<proteinExistence type="inferred from homology"/>
<accession>A0A2U2DJD9</accession>
<dbReference type="InterPro" id="IPR052157">
    <property type="entry name" value="BCAA_transport_permease"/>
</dbReference>
<dbReference type="EMBL" id="QFBC01000016">
    <property type="protein sequence ID" value="PWE53425.1"/>
    <property type="molecule type" value="Genomic_DNA"/>
</dbReference>
<organism evidence="10 11">
    <name type="scientific">Metarhizobium album</name>
    <dbReference type="NCBI Taxonomy" id="2182425"/>
    <lineage>
        <taxon>Bacteria</taxon>
        <taxon>Pseudomonadati</taxon>
        <taxon>Pseudomonadota</taxon>
        <taxon>Alphaproteobacteria</taxon>
        <taxon>Hyphomicrobiales</taxon>
        <taxon>Rhizobiaceae</taxon>
        <taxon>Metarhizobium</taxon>
    </lineage>
</organism>
<protein>
    <submittedName>
        <fullName evidence="10">Branched-chain amino acid ABC transporter permease</fullName>
    </submittedName>
</protein>
<dbReference type="AlphaFoldDB" id="A0A2U2DJD9"/>
<feature type="transmembrane region" description="Helical" evidence="9">
    <location>
        <begin position="91"/>
        <end position="115"/>
    </location>
</feature>
<dbReference type="PANTHER" id="PTHR11795">
    <property type="entry name" value="BRANCHED-CHAIN AMINO ACID TRANSPORT SYSTEM PERMEASE PROTEIN LIVH"/>
    <property type="match status" value="1"/>
</dbReference>
<feature type="transmembrane region" description="Helical" evidence="9">
    <location>
        <begin position="190"/>
        <end position="210"/>
    </location>
</feature>
<feature type="transmembrane region" description="Helical" evidence="9">
    <location>
        <begin position="263"/>
        <end position="285"/>
    </location>
</feature>
<evidence type="ECO:0000256" key="8">
    <source>
        <dbReference type="ARBA" id="ARBA00037998"/>
    </source>
</evidence>
<evidence type="ECO:0000256" key="4">
    <source>
        <dbReference type="ARBA" id="ARBA00022692"/>
    </source>
</evidence>
<evidence type="ECO:0000256" key="2">
    <source>
        <dbReference type="ARBA" id="ARBA00022448"/>
    </source>
</evidence>
<evidence type="ECO:0000256" key="9">
    <source>
        <dbReference type="SAM" id="Phobius"/>
    </source>
</evidence>
<keyword evidence="11" id="KW-1185">Reference proteome</keyword>
<dbReference type="PANTHER" id="PTHR11795:SF445">
    <property type="entry name" value="AMINO ACID ABC TRANSPORTER PERMEASE PROTEIN"/>
    <property type="match status" value="1"/>
</dbReference>
<feature type="transmembrane region" description="Helical" evidence="9">
    <location>
        <begin position="37"/>
        <end position="55"/>
    </location>
</feature>
<keyword evidence="6 9" id="KW-1133">Transmembrane helix</keyword>
<keyword evidence="2" id="KW-0813">Transport</keyword>
<feature type="transmembrane region" description="Helical" evidence="9">
    <location>
        <begin position="61"/>
        <end position="79"/>
    </location>
</feature>
<reference evidence="10 11" key="1">
    <citation type="submission" date="2018-05" db="EMBL/GenBank/DDBJ databases">
        <title>The draft genome of strain NS-104.</title>
        <authorList>
            <person name="Hang P."/>
            <person name="Jiang J."/>
        </authorList>
    </citation>
    <scope>NUCLEOTIDE SEQUENCE [LARGE SCALE GENOMIC DNA]</scope>
    <source>
        <strain evidence="10 11">NS-104</strain>
    </source>
</reference>
<dbReference type="GO" id="GO:0006865">
    <property type="term" value="P:amino acid transport"/>
    <property type="evidence" value="ECO:0007669"/>
    <property type="project" value="UniProtKB-KW"/>
</dbReference>
<feature type="transmembrane region" description="Helical" evidence="9">
    <location>
        <begin position="135"/>
        <end position="160"/>
    </location>
</feature>
<dbReference type="Proteomes" id="UP000245252">
    <property type="component" value="Unassembled WGS sequence"/>
</dbReference>
<evidence type="ECO:0000256" key="5">
    <source>
        <dbReference type="ARBA" id="ARBA00022970"/>
    </source>
</evidence>
<comment type="similarity">
    <text evidence="8">Belongs to the binding-protein-dependent transport system permease family. LivHM subfamily.</text>
</comment>
<dbReference type="OrthoDB" id="9807115at2"/>
<keyword evidence="3" id="KW-1003">Cell membrane</keyword>
<keyword evidence="7 9" id="KW-0472">Membrane</keyword>
<feature type="transmembrane region" description="Helical" evidence="9">
    <location>
        <begin position="230"/>
        <end position="251"/>
    </location>
</feature>
<dbReference type="CDD" id="cd06582">
    <property type="entry name" value="TM_PBP1_LivH_like"/>
    <property type="match status" value="1"/>
</dbReference>
<gene>
    <name evidence="10" type="ORF">DEM27_26115</name>
</gene>
<dbReference type="GO" id="GO:0022857">
    <property type="term" value="F:transmembrane transporter activity"/>
    <property type="evidence" value="ECO:0007669"/>
    <property type="project" value="InterPro"/>
</dbReference>
<evidence type="ECO:0000313" key="11">
    <source>
        <dbReference type="Proteomes" id="UP000245252"/>
    </source>
</evidence>
<evidence type="ECO:0000313" key="10">
    <source>
        <dbReference type="EMBL" id="PWE53425.1"/>
    </source>
</evidence>
<evidence type="ECO:0000256" key="1">
    <source>
        <dbReference type="ARBA" id="ARBA00004651"/>
    </source>
</evidence>
<evidence type="ECO:0000256" key="6">
    <source>
        <dbReference type="ARBA" id="ARBA00022989"/>
    </source>
</evidence>
<sequence length="287" mass="30138">MVWLNTVIQGTMLGGLYAMFAIGLSLIFGVMKLVNIAHGDLIVLSAYLALVITQTMGVDPFVSLLIVVPIIATVGYLLQRGLFNRTLGDDLLPPILVSFGLSIIIQNGVLVAFSGDDRRLQAGPLEVASLRIGDTVAIGLLPLLQFVIAVAVIVVLHLLIRRTKTGRGLRAVSDDQAMAQVMGFNNRHMYGVAMALSLGITAVAGVLIAIRGNFDPSAGPARLIYGFEAVIIGGVGNIWGTLLGGIVLGVVQAIGGAIDPRFQILAGHLVFLLVLALRPSGLFGVKA</sequence>
<evidence type="ECO:0000256" key="7">
    <source>
        <dbReference type="ARBA" id="ARBA00023136"/>
    </source>
</evidence>
<comment type="caution">
    <text evidence="10">The sequence shown here is derived from an EMBL/GenBank/DDBJ whole genome shotgun (WGS) entry which is preliminary data.</text>
</comment>
<dbReference type="RefSeq" id="WP_109461175.1">
    <property type="nucleotide sequence ID" value="NZ_QFBC01000016.1"/>
</dbReference>
<dbReference type="Pfam" id="PF02653">
    <property type="entry name" value="BPD_transp_2"/>
    <property type="match status" value="1"/>
</dbReference>
<name>A0A2U2DJD9_9HYPH</name>
<dbReference type="GO" id="GO:0005886">
    <property type="term" value="C:plasma membrane"/>
    <property type="evidence" value="ECO:0007669"/>
    <property type="project" value="UniProtKB-SubCell"/>
</dbReference>
<evidence type="ECO:0000256" key="3">
    <source>
        <dbReference type="ARBA" id="ARBA00022475"/>
    </source>
</evidence>
<keyword evidence="5" id="KW-0029">Amino-acid transport</keyword>